<evidence type="ECO:0000313" key="15">
    <source>
        <dbReference type="Proteomes" id="UP000245468"/>
    </source>
</evidence>
<organism evidence="14 15">
    <name type="scientific">Aquirufa nivalisilvae</name>
    <dbReference type="NCBI Taxonomy" id="2516557"/>
    <lineage>
        <taxon>Bacteria</taxon>
        <taxon>Pseudomonadati</taxon>
        <taxon>Bacteroidota</taxon>
        <taxon>Cytophagia</taxon>
        <taxon>Cytophagales</taxon>
        <taxon>Flectobacillaceae</taxon>
        <taxon>Aquirufa</taxon>
    </lineage>
</organism>
<name>A0A2S2DTR7_9BACT</name>
<gene>
    <name evidence="9" type="primary">tdk</name>
    <name evidence="14" type="ORF">HME7025_00895</name>
</gene>
<evidence type="ECO:0000256" key="2">
    <source>
        <dbReference type="ARBA" id="ARBA00012118"/>
    </source>
</evidence>
<dbReference type="Gene3D" id="3.30.60.20">
    <property type="match status" value="1"/>
</dbReference>
<dbReference type="NCBIfam" id="NF003296">
    <property type="entry name" value="PRK04296.1-1"/>
    <property type="match status" value="1"/>
</dbReference>
<keyword evidence="15" id="KW-1185">Reference proteome</keyword>
<dbReference type="EC" id="2.7.1.21" evidence="2 9"/>
<dbReference type="AlphaFoldDB" id="A0A2S2DTR7"/>
<keyword evidence="5 9" id="KW-0808">Transferase</keyword>
<feature type="active site" description="Proton acceptor" evidence="9 10">
    <location>
        <position position="98"/>
    </location>
</feature>
<keyword evidence="9" id="KW-0479">Metal-binding</keyword>
<dbReference type="GO" id="GO:0071897">
    <property type="term" value="P:DNA biosynthetic process"/>
    <property type="evidence" value="ECO:0007669"/>
    <property type="project" value="UniProtKB-KW"/>
</dbReference>
<feature type="binding site" evidence="9">
    <location>
        <begin position="97"/>
        <end position="100"/>
    </location>
    <ligand>
        <name>ATP</name>
        <dbReference type="ChEBI" id="CHEBI:30616"/>
    </ligand>
</feature>
<evidence type="ECO:0000256" key="12">
    <source>
        <dbReference type="RuleBase" id="RU000544"/>
    </source>
</evidence>
<evidence type="ECO:0000313" key="14">
    <source>
        <dbReference type="EMBL" id="AWL08765.1"/>
    </source>
</evidence>
<dbReference type="HAMAP" id="MF_00124">
    <property type="entry name" value="Thymidine_kinase"/>
    <property type="match status" value="1"/>
</dbReference>
<evidence type="ECO:0000256" key="8">
    <source>
        <dbReference type="ARBA" id="ARBA00022840"/>
    </source>
</evidence>
<evidence type="ECO:0000256" key="9">
    <source>
        <dbReference type="HAMAP-Rule" id="MF_00124"/>
    </source>
</evidence>
<feature type="binding site" evidence="11">
    <location>
        <position position="182"/>
    </location>
    <ligand>
        <name>substrate</name>
    </ligand>
</feature>
<evidence type="ECO:0000256" key="10">
    <source>
        <dbReference type="PIRSR" id="PIRSR035805-1"/>
    </source>
</evidence>
<dbReference type="Gene3D" id="3.40.50.300">
    <property type="entry name" value="P-loop containing nucleotide triphosphate hydrolases"/>
    <property type="match status" value="1"/>
</dbReference>
<dbReference type="OrthoDB" id="9781579at2"/>
<dbReference type="SUPFAM" id="SSF52540">
    <property type="entry name" value="P-loop containing nucleoside triphosphate hydrolases"/>
    <property type="match status" value="1"/>
</dbReference>
<dbReference type="SUPFAM" id="SSF57716">
    <property type="entry name" value="Glucocorticoid receptor-like (DNA-binding domain)"/>
    <property type="match status" value="1"/>
</dbReference>
<evidence type="ECO:0000256" key="3">
    <source>
        <dbReference type="ARBA" id="ARBA00022490"/>
    </source>
</evidence>
<dbReference type="InterPro" id="IPR020633">
    <property type="entry name" value="Thymidine_kinase_CS"/>
</dbReference>
<protein>
    <recommendedName>
        <fullName evidence="2 9">Thymidine kinase</fullName>
        <ecNumber evidence="2 9">2.7.1.21</ecNumber>
    </recommendedName>
</protein>
<feature type="binding site" evidence="9">
    <location>
        <begin position="25"/>
        <end position="32"/>
    </location>
    <ligand>
        <name>ATP</name>
        <dbReference type="ChEBI" id="CHEBI:30616"/>
    </ligand>
</feature>
<keyword evidence="3 9" id="KW-0963">Cytoplasm</keyword>
<proteinExistence type="inferred from homology"/>
<dbReference type="InterPro" id="IPR001267">
    <property type="entry name" value="Thymidine_kinase"/>
</dbReference>
<evidence type="ECO:0000256" key="13">
    <source>
        <dbReference type="RuleBase" id="RU004165"/>
    </source>
</evidence>
<dbReference type="InterPro" id="IPR027417">
    <property type="entry name" value="P-loop_NTPase"/>
</dbReference>
<feature type="binding site" evidence="9">
    <location>
        <position position="157"/>
    </location>
    <ligand>
        <name>Zn(2+)</name>
        <dbReference type="ChEBI" id="CHEBI:29105"/>
    </ligand>
</feature>
<evidence type="ECO:0000256" key="4">
    <source>
        <dbReference type="ARBA" id="ARBA00022634"/>
    </source>
</evidence>
<dbReference type="RefSeq" id="WP_109322492.1">
    <property type="nucleotide sequence ID" value="NZ_CP029346.1"/>
</dbReference>
<dbReference type="GO" id="GO:0005524">
    <property type="term" value="F:ATP binding"/>
    <property type="evidence" value="ECO:0007669"/>
    <property type="project" value="UniProtKB-UniRule"/>
</dbReference>
<dbReference type="PIRSF" id="PIRSF035805">
    <property type="entry name" value="TK_cell"/>
    <property type="match status" value="1"/>
</dbReference>
<evidence type="ECO:0000256" key="6">
    <source>
        <dbReference type="ARBA" id="ARBA00022741"/>
    </source>
</evidence>
<evidence type="ECO:0000256" key="7">
    <source>
        <dbReference type="ARBA" id="ARBA00022777"/>
    </source>
</evidence>
<keyword evidence="4 9" id="KW-0237">DNA synthesis</keyword>
<feature type="binding site" evidence="11">
    <location>
        <begin position="174"/>
        <end position="177"/>
    </location>
    <ligand>
        <name>substrate</name>
    </ligand>
</feature>
<feature type="binding site" evidence="9">
    <location>
        <position position="189"/>
    </location>
    <ligand>
        <name>Zn(2+)</name>
        <dbReference type="ChEBI" id="CHEBI:29105"/>
    </ligand>
</feature>
<dbReference type="PANTHER" id="PTHR11441">
    <property type="entry name" value="THYMIDINE KINASE"/>
    <property type="match status" value="1"/>
</dbReference>
<reference evidence="15" key="1">
    <citation type="submission" date="2018-05" db="EMBL/GenBank/DDBJ databases">
        <title>Pseudarcicella sp. HME7025 Genome sequencing and assembly.</title>
        <authorList>
            <person name="Kim H."/>
            <person name="Kang H."/>
            <person name="Joh K."/>
        </authorList>
    </citation>
    <scope>NUCLEOTIDE SEQUENCE [LARGE SCALE GENOMIC DNA]</scope>
    <source>
        <strain evidence="15">HME7025</strain>
    </source>
</reference>
<evidence type="ECO:0000256" key="1">
    <source>
        <dbReference type="ARBA" id="ARBA00007587"/>
    </source>
</evidence>
<keyword evidence="6 9" id="KW-0547">Nucleotide-binding</keyword>
<feature type="binding site" evidence="9">
    <location>
        <position position="154"/>
    </location>
    <ligand>
        <name>Zn(2+)</name>
        <dbReference type="ChEBI" id="CHEBI:29105"/>
    </ligand>
</feature>
<accession>A0A2S2DTR7</accession>
<evidence type="ECO:0000256" key="11">
    <source>
        <dbReference type="PIRSR" id="PIRSR035805-2"/>
    </source>
</evidence>
<dbReference type="GO" id="GO:0004797">
    <property type="term" value="F:thymidine kinase activity"/>
    <property type="evidence" value="ECO:0007669"/>
    <property type="project" value="UniProtKB-UniRule"/>
</dbReference>
<dbReference type="FunFam" id="3.40.50.300:FF:000384">
    <property type="entry name" value="Thymidine kinase"/>
    <property type="match status" value="1"/>
</dbReference>
<dbReference type="PROSITE" id="PS00603">
    <property type="entry name" value="TK_CELLULAR_TYPE"/>
    <property type="match status" value="1"/>
</dbReference>
<feature type="binding site" evidence="9">
    <location>
        <position position="186"/>
    </location>
    <ligand>
        <name>Zn(2+)</name>
        <dbReference type="ChEBI" id="CHEBI:29105"/>
    </ligand>
</feature>
<comment type="similarity">
    <text evidence="1 9 13">Belongs to the thymidine kinase family.</text>
</comment>
<dbReference type="GO" id="GO:0008270">
    <property type="term" value="F:zinc ion binding"/>
    <property type="evidence" value="ECO:0007669"/>
    <property type="project" value="UniProtKB-UniRule"/>
</dbReference>
<dbReference type="GO" id="GO:0046104">
    <property type="term" value="P:thymidine metabolic process"/>
    <property type="evidence" value="ECO:0007669"/>
    <property type="project" value="TreeGrafter"/>
</dbReference>
<dbReference type="Proteomes" id="UP000245468">
    <property type="component" value="Chromosome"/>
</dbReference>
<dbReference type="PANTHER" id="PTHR11441:SF0">
    <property type="entry name" value="THYMIDINE KINASE, CYTOSOLIC"/>
    <property type="match status" value="1"/>
</dbReference>
<dbReference type="Pfam" id="PF00265">
    <property type="entry name" value="TK"/>
    <property type="match status" value="1"/>
</dbReference>
<comment type="subunit">
    <text evidence="9">Homotetramer.</text>
</comment>
<dbReference type="GO" id="GO:0005829">
    <property type="term" value="C:cytosol"/>
    <property type="evidence" value="ECO:0007669"/>
    <property type="project" value="TreeGrafter"/>
</dbReference>
<sequence>MFLEPNHSKSSQNANPSGWVEVICGSMFSGKTEELIRRLKRAKIAQLQVEIFKPAADTRYHDEDIVSHNHNSIRSTPVHSSSEILLLAGSCDVVGLDEAQFFDENIVEVCNSLANQGKRVIIAGLDMDFKGIPFGPMPHLMAIAEYITKVHAVCVRCGGVAQYSHRIVQQQQTVMLGEAESYEALCRTCFPHKSHA</sequence>
<dbReference type="KEGG" id="psez:HME7025_00895"/>
<evidence type="ECO:0000256" key="5">
    <source>
        <dbReference type="ARBA" id="ARBA00022679"/>
    </source>
</evidence>
<dbReference type="EMBL" id="CP029346">
    <property type="protein sequence ID" value="AWL08765.1"/>
    <property type="molecule type" value="Genomic_DNA"/>
</dbReference>
<keyword evidence="7 9" id="KW-0418">Kinase</keyword>
<keyword evidence="9" id="KW-0862">Zinc</keyword>
<keyword evidence="8 9" id="KW-0067">ATP-binding</keyword>
<comment type="catalytic activity">
    <reaction evidence="9 12">
        <text>thymidine + ATP = dTMP + ADP + H(+)</text>
        <dbReference type="Rhea" id="RHEA:19129"/>
        <dbReference type="ChEBI" id="CHEBI:15378"/>
        <dbReference type="ChEBI" id="CHEBI:17748"/>
        <dbReference type="ChEBI" id="CHEBI:30616"/>
        <dbReference type="ChEBI" id="CHEBI:63528"/>
        <dbReference type="ChEBI" id="CHEBI:456216"/>
        <dbReference type="EC" id="2.7.1.21"/>
    </reaction>
</comment>
<comment type="subcellular location">
    <subcellularLocation>
        <location evidence="9">Cytoplasm</location>
    </subcellularLocation>
</comment>